<dbReference type="PANTHER" id="PTHR31350">
    <property type="entry name" value="SI:DKEY-261L7.2"/>
    <property type="match status" value="1"/>
</dbReference>
<dbReference type="Gene3D" id="2.30.30.390">
    <property type="entry name" value="Hemimethylated DNA-binding domain"/>
    <property type="match status" value="1"/>
</dbReference>
<name>A0A061AY54_RHOTO</name>
<dbReference type="OrthoDB" id="28868at2759"/>
<accession>A0A061AY54</accession>
<reference evidence="2" key="1">
    <citation type="journal article" date="2014" name="Genome Announc.">
        <title>Draft genome sequence of Rhodosporidium toruloides CECT1137, an oleaginous yeast of biotechnological interest.</title>
        <authorList>
            <person name="Morin N."/>
            <person name="Calcas X."/>
            <person name="Devillers H."/>
            <person name="Durrens P."/>
            <person name="Sherman D.J."/>
            <person name="Nicaud J.-M."/>
            <person name="Neuveglise C."/>
        </authorList>
    </citation>
    <scope>NUCLEOTIDE SEQUENCE</scope>
    <source>
        <strain evidence="2">CECT1137</strain>
    </source>
</reference>
<proteinExistence type="predicted"/>
<dbReference type="InterPro" id="IPR011722">
    <property type="entry name" value="Hemimethylated_DNA-bd_dom"/>
</dbReference>
<gene>
    <name evidence="2" type="ORF">RHTO0S_06e10462g</name>
</gene>
<dbReference type="AlphaFoldDB" id="A0A061AY54"/>
<organism evidence="2">
    <name type="scientific">Rhodotorula toruloides</name>
    <name type="common">Yeast</name>
    <name type="synonym">Rhodosporidium toruloides</name>
    <dbReference type="NCBI Taxonomy" id="5286"/>
    <lineage>
        <taxon>Eukaryota</taxon>
        <taxon>Fungi</taxon>
        <taxon>Dikarya</taxon>
        <taxon>Basidiomycota</taxon>
        <taxon>Pucciniomycotina</taxon>
        <taxon>Microbotryomycetes</taxon>
        <taxon>Sporidiobolales</taxon>
        <taxon>Sporidiobolaceae</taxon>
        <taxon>Rhodotorula</taxon>
    </lineage>
</organism>
<sequence>MTVSLPPELVTLCLQQLDPSDPSTVPTLLDASLASRSFKSLALAPLLWKPIADETYHRHRPPSSAGPSFEHDAFEYFRQRAAKDLRARSIVRELATQSTKRLAKMEELRRLGSDVIENRLWRPEEFTEEKRPSNWLCLQYWARESRKALLREEAVRVWREIALRDVRGEEADDDFERGMNAFGAFRGYDPMVIPRERFDVSNHPRLVEATSHPPFEGSKRLEWIAREAYEYARSIGLKPAIEGAYHNLDCQYVESVWNRAAGPSAQNHGTLPMTLVGIYCSLVRRLPIARELKIRVRPVGFPGTVLAALAYEGSDEWTYINVFSSGKILSRDRLLSLLGAMGQAGETHFLESASAREMCLRVARNILTAVRTGEQAPGIPLAHETAIAALYSVSHALFILTNPQLLLGNERTALDRDVDQYFEWMCSLIQSEFPLDVHYLESALPVLSADVRPRISVLCEAIREEDAANKEQKLVNGDIKWPIGHVFRHRLFRYVAVVRGWDYKCEASEQWIRQMRVDTLPHGRNQPFYHVVVDDGSARYVAQENVTDTPIDDDEVDRFLTNEGFGRYFRKRERREDGRWTFVASAEVEAEYPDS</sequence>
<dbReference type="NCBIfam" id="TIGR02097">
    <property type="entry name" value="yccV"/>
    <property type="match status" value="1"/>
</dbReference>
<dbReference type="InterPro" id="IPR036623">
    <property type="entry name" value="Hemimethylated_DNA-bd_sf"/>
</dbReference>
<dbReference type="Pfam" id="PF08755">
    <property type="entry name" value="YccV-like"/>
    <property type="match status" value="1"/>
</dbReference>
<dbReference type="SUPFAM" id="SSF81383">
    <property type="entry name" value="F-box domain"/>
    <property type="match status" value="1"/>
</dbReference>
<dbReference type="SUPFAM" id="SSF141255">
    <property type="entry name" value="YccV-like"/>
    <property type="match status" value="1"/>
</dbReference>
<dbReference type="PANTHER" id="PTHR31350:SF27">
    <property type="entry name" value="HEMIMETHYLATED DNA-BINDING DOMAIN-CONTAINING PROTEIN"/>
    <property type="match status" value="1"/>
</dbReference>
<dbReference type="InterPro" id="IPR032698">
    <property type="entry name" value="SirB1_N"/>
</dbReference>
<evidence type="ECO:0000313" key="2">
    <source>
        <dbReference type="EMBL" id="CDR42160.1"/>
    </source>
</evidence>
<dbReference type="SMART" id="SM00992">
    <property type="entry name" value="YccV-like"/>
    <property type="match status" value="1"/>
</dbReference>
<dbReference type="Pfam" id="PF13369">
    <property type="entry name" value="Transglut_core2"/>
    <property type="match status" value="1"/>
</dbReference>
<feature type="domain" description="Hemimethylated DNA-binding" evidence="1">
    <location>
        <begin position="478"/>
        <end position="571"/>
    </location>
</feature>
<dbReference type="InterPro" id="IPR036047">
    <property type="entry name" value="F-box-like_dom_sf"/>
</dbReference>
<dbReference type="EMBL" id="LK052941">
    <property type="protein sequence ID" value="CDR42160.1"/>
    <property type="molecule type" value="Genomic_DNA"/>
</dbReference>
<dbReference type="GO" id="GO:0003677">
    <property type="term" value="F:DNA binding"/>
    <property type="evidence" value="ECO:0007669"/>
    <property type="project" value="InterPro"/>
</dbReference>
<evidence type="ECO:0000259" key="1">
    <source>
        <dbReference type="SMART" id="SM00992"/>
    </source>
</evidence>
<protein>
    <submittedName>
        <fullName evidence="2">RHTO0S06e10462g1_1</fullName>
    </submittedName>
</protein>